<dbReference type="RefSeq" id="XP_060446138.1">
    <property type="nucleotide sequence ID" value="XM_060582660.1"/>
</dbReference>
<dbReference type="EMBL" id="JAHMHQ010000008">
    <property type="protein sequence ID" value="KAK1637531.1"/>
    <property type="molecule type" value="Genomic_DNA"/>
</dbReference>
<evidence type="ECO:0000313" key="2">
    <source>
        <dbReference type="EMBL" id="KAK1637531.1"/>
    </source>
</evidence>
<reference evidence="2" key="1">
    <citation type="submission" date="2021-06" db="EMBL/GenBank/DDBJ databases">
        <title>Comparative genomics, transcriptomics and evolutionary studies reveal genomic signatures of adaptation to plant cell wall in hemibiotrophic fungi.</title>
        <authorList>
            <consortium name="DOE Joint Genome Institute"/>
            <person name="Baroncelli R."/>
            <person name="Diaz J.F."/>
            <person name="Benocci T."/>
            <person name="Peng M."/>
            <person name="Battaglia E."/>
            <person name="Haridas S."/>
            <person name="Andreopoulos W."/>
            <person name="Labutti K."/>
            <person name="Pangilinan J."/>
            <person name="Floch G.L."/>
            <person name="Makela M.R."/>
            <person name="Henrissat B."/>
            <person name="Grigoriev I.V."/>
            <person name="Crouch J.A."/>
            <person name="De Vries R.P."/>
            <person name="Sukno S.A."/>
            <person name="Thon M.R."/>
        </authorList>
    </citation>
    <scope>NUCLEOTIDE SEQUENCE</scope>
    <source>
        <strain evidence="2">CBS 102054</strain>
    </source>
</reference>
<gene>
    <name evidence="2" type="ORF">BDP81DRAFT_210765</name>
</gene>
<feature type="compositionally biased region" description="Basic and acidic residues" evidence="1">
    <location>
        <begin position="71"/>
        <end position="86"/>
    </location>
</feature>
<feature type="region of interest" description="Disordered" evidence="1">
    <location>
        <begin position="1"/>
        <end position="34"/>
    </location>
</feature>
<dbReference type="AlphaFoldDB" id="A0AAI9ZSU4"/>
<feature type="compositionally biased region" description="Pro residues" evidence="1">
    <location>
        <begin position="21"/>
        <end position="30"/>
    </location>
</feature>
<comment type="caution">
    <text evidence="2">The sequence shown here is derived from an EMBL/GenBank/DDBJ whole genome shotgun (WGS) entry which is preliminary data.</text>
</comment>
<sequence length="124" mass="13664">MQPPGFGKQTSLRHPRSRPRSPGPTAPSPNPNFVAHQVLFGGCTSVDLNLVEHSILKHNKPTPYDMMADILPERPPKPPHFAHEPKSSVLGPPEQSISRKMHFSEPDATNPAIAHRPQHSQPVI</sequence>
<name>A0AAI9ZSU4_9PEZI</name>
<dbReference type="Proteomes" id="UP001243989">
    <property type="component" value="Unassembled WGS sequence"/>
</dbReference>
<proteinExistence type="predicted"/>
<keyword evidence="3" id="KW-1185">Reference proteome</keyword>
<dbReference type="GeneID" id="85467522"/>
<evidence type="ECO:0000313" key="3">
    <source>
        <dbReference type="Proteomes" id="UP001243989"/>
    </source>
</evidence>
<protein>
    <submittedName>
        <fullName evidence="2">Uncharacterized protein</fullName>
    </submittedName>
</protein>
<evidence type="ECO:0000256" key="1">
    <source>
        <dbReference type="SAM" id="MobiDB-lite"/>
    </source>
</evidence>
<feature type="region of interest" description="Disordered" evidence="1">
    <location>
        <begin position="60"/>
        <end position="124"/>
    </location>
</feature>
<accession>A0AAI9ZSU4</accession>
<organism evidence="2 3">
    <name type="scientific">Colletotrichum phormii</name>
    <dbReference type="NCBI Taxonomy" id="359342"/>
    <lineage>
        <taxon>Eukaryota</taxon>
        <taxon>Fungi</taxon>
        <taxon>Dikarya</taxon>
        <taxon>Ascomycota</taxon>
        <taxon>Pezizomycotina</taxon>
        <taxon>Sordariomycetes</taxon>
        <taxon>Hypocreomycetidae</taxon>
        <taxon>Glomerellales</taxon>
        <taxon>Glomerellaceae</taxon>
        <taxon>Colletotrichum</taxon>
        <taxon>Colletotrichum acutatum species complex</taxon>
    </lineage>
</organism>